<dbReference type="PROSITE" id="PS00101">
    <property type="entry name" value="HEXAPEP_TRANSFERASES"/>
    <property type="match status" value="1"/>
</dbReference>
<protein>
    <submittedName>
        <fullName evidence="4">Acyltransferase</fullName>
    </submittedName>
</protein>
<proteinExistence type="predicted"/>
<dbReference type="InterPro" id="IPR001451">
    <property type="entry name" value="Hexapep"/>
</dbReference>
<dbReference type="SUPFAM" id="SSF51161">
    <property type="entry name" value="Trimeric LpxA-like enzymes"/>
    <property type="match status" value="1"/>
</dbReference>
<evidence type="ECO:0000313" key="5">
    <source>
        <dbReference type="Proteomes" id="UP001596977"/>
    </source>
</evidence>
<name>A0ABW3H6W1_9SPHN</name>
<evidence type="ECO:0000313" key="4">
    <source>
        <dbReference type="EMBL" id="MFD0947225.1"/>
    </source>
</evidence>
<evidence type="ECO:0000256" key="2">
    <source>
        <dbReference type="ARBA" id="ARBA00022737"/>
    </source>
</evidence>
<dbReference type="EMBL" id="JBHTJG010000006">
    <property type="protein sequence ID" value="MFD0947225.1"/>
    <property type="molecule type" value="Genomic_DNA"/>
</dbReference>
<dbReference type="CDD" id="cd04647">
    <property type="entry name" value="LbH_MAT_like"/>
    <property type="match status" value="1"/>
</dbReference>
<keyword evidence="2" id="KW-0677">Repeat</keyword>
<dbReference type="Gene3D" id="2.160.10.10">
    <property type="entry name" value="Hexapeptide repeat proteins"/>
    <property type="match status" value="1"/>
</dbReference>
<dbReference type="GO" id="GO:0016746">
    <property type="term" value="F:acyltransferase activity"/>
    <property type="evidence" value="ECO:0007669"/>
    <property type="project" value="UniProtKB-KW"/>
</dbReference>
<dbReference type="RefSeq" id="WP_264945035.1">
    <property type="nucleotide sequence ID" value="NZ_JAPDRA010000006.1"/>
</dbReference>
<reference evidence="5" key="1">
    <citation type="journal article" date="2019" name="Int. J. Syst. Evol. Microbiol.">
        <title>The Global Catalogue of Microorganisms (GCM) 10K type strain sequencing project: providing services to taxonomists for standard genome sequencing and annotation.</title>
        <authorList>
            <consortium name="The Broad Institute Genomics Platform"/>
            <consortium name="The Broad Institute Genome Sequencing Center for Infectious Disease"/>
            <person name="Wu L."/>
            <person name="Ma J."/>
        </authorList>
    </citation>
    <scope>NUCLEOTIDE SEQUENCE [LARGE SCALE GENOMIC DNA]</scope>
    <source>
        <strain evidence="5">CCUG 62982</strain>
    </source>
</reference>
<keyword evidence="1" id="KW-0808">Transferase</keyword>
<dbReference type="InterPro" id="IPR011004">
    <property type="entry name" value="Trimer_LpxA-like_sf"/>
</dbReference>
<dbReference type="Proteomes" id="UP001596977">
    <property type="component" value="Unassembled WGS sequence"/>
</dbReference>
<gene>
    <name evidence="4" type="ORF">ACFQ1E_12820</name>
</gene>
<comment type="caution">
    <text evidence="4">The sequence shown here is derived from an EMBL/GenBank/DDBJ whole genome shotgun (WGS) entry which is preliminary data.</text>
</comment>
<dbReference type="Pfam" id="PF00132">
    <property type="entry name" value="Hexapep"/>
    <property type="match status" value="1"/>
</dbReference>
<dbReference type="InterPro" id="IPR018357">
    <property type="entry name" value="Hexapep_transf_CS"/>
</dbReference>
<dbReference type="PANTHER" id="PTHR23416">
    <property type="entry name" value="SIALIC ACID SYNTHASE-RELATED"/>
    <property type="match status" value="1"/>
</dbReference>
<sequence length="205" mass="21471">MAAKPKGLARLLRKLDSISTRLGMRLKRRYLLALGQTAIAADASVSWSANINLRWSSSGGTVLKIGGRTKIRENTYLSTRGGSITIGKRCTVNPFCVMLAEGPITIGDDVIIGHSSSVIAFDHRFDDPETPIAQQGDIAKPTTIEDNVWIGAGARILGGVTIGRGAIVAAGSVVTKPVPAGAIVGGVPAKVLRNRLPQPPASPED</sequence>
<dbReference type="PANTHER" id="PTHR23416:SF78">
    <property type="entry name" value="LIPOPOLYSACCHARIDE BIOSYNTHESIS O-ACETYL TRANSFERASE WBBJ-RELATED"/>
    <property type="match status" value="1"/>
</dbReference>
<keyword evidence="3 4" id="KW-0012">Acyltransferase</keyword>
<keyword evidence="5" id="KW-1185">Reference proteome</keyword>
<evidence type="ECO:0000256" key="1">
    <source>
        <dbReference type="ARBA" id="ARBA00022679"/>
    </source>
</evidence>
<evidence type="ECO:0000256" key="3">
    <source>
        <dbReference type="ARBA" id="ARBA00023315"/>
    </source>
</evidence>
<accession>A0ABW3H6W1</accession>
<dbReference type="InterPro" id="IPR051159">
    <property type="entry name" value="Hexapeptide_acetyltransf"/>
</dbReference>
<organism evidence="4 5">
    <name type="scientific">Sphingomonas canadensis</name>
    <dbReference type="NCBI Taxonomy" id="1219257"/>
    <lineage>
        <taxon>Bacteria</taxon>
        <taxon>Pseudomonadati</taxon>
        <taxon>Pseudomonadota</taxon>
        <taxon>Alphaproteobacteria</taxon>
        <taxon>Sphingomonadales</taxon>
        <taxon>Sphingomonadaceae</taxon>
        <taxon>Sphingomonas</taxon>
    </lineage>
</organism>